<feature type="transmembrane region" description="Helical" evidence="1">
    <location>
        <begin position="14"/>
        <end position="33"/>
    </location>
</feature>
<dbReference type="SUPFAM" id="SSF52317">
    <property type="entry name" value="Class I glutamine amidotransferase-like"/>
    <property type="match status" value="1"/>
</dbReference>
<organism evidence="2 3">
    <name type="scientific">Insolitispirillum peregrinum</name>
    <dbReference type="NCBI Taxonomy" id="80876"/>
    <lineage>
        <taxon>Bacteria</taxon>
        <taxon>Pseudomonadati</taxon>
        <taxon>Pseudomonadota</taxon>
        <taxon>Alphaproteobacteria</taxon>
        <taxon>Rhodospirillales</taxon>
        <taxon>Novispirillaceae</taxon>
        <taxon>Insolitispirillum</taxon>
    </lineage>
</organism>
<dbReference type="EMBL" id="FTOA01000009">
    <property type="protein sequence ID" value="SIT16043.1"/>
    <property type="molecule type" value="Genomic_DNA"/>
</dbReference>
<proteinExistence type="predicted"/>
<keyword evidence="1" id="KW-0812">Transmembrane</keyword>
<feature type="transmembrane region" description="Helical" evidence="1">
    <location>
        <begin position="40"/>
        <end position="59"/>
    </location>
</feature>
<dbReference type="PANTHER" id="PTHR37947">
    <property type="entry name" value="BLL2462 PROTEIN"/>
    <property type="match status" value="1"/>
</dbReference>
<dbReference type="InterPro" id="IPR029062">
    <property type="entry name" value="Class_I_gatase-like"/>
</dbReference>
<protein>
    <recommendedName>
        <fullName evidence="4">Glutamine amidotransferase domain-containing protein</fullName>
    </recommendedName>
</protein>
<dbReference type="PANTHER" id="PTHR37947:SF1">
    <property type="entry name" value="BLL2462 PROTEIN"/>
    <property type="match status" value="1"/>
</dbReference>
<dbReference type="STRING" id="80876.SAMN05421779_10918"/>
<evidence type="ECO:0008006" key="4">
    <source>
        <dbReference type="Google" id="ProtNLM"/>
    </source>
</evidence>
<sequence>MVDISVEWAPLLPWSWWAVACAVMLALSLPALWRRAPGSLWRLAAFVVLALGLANPQMLEATRTPVPDVAVVVVDDSASQSLADRPQQAAAAEQVLREQLAKDPTLETRVVRLSQVPVSEPTGTRLFAALERAISDIPRQRLAGAILITDGQAHDIPPTPTFPAPVHTLLTGQRGETDRRMVVDSAPSFGLVGATVTVTLRIDDPTLPAGSQLPLTLRSGQSEDIVQQVSVNAPVTVTVPVAQAGLNVIDASVPARPHEPSISNNRAVLSINGVRDRLRVLLISGEPHIGERAWRSLLKADPNVDLVHFTIMRLPQKEDPTPLNELSLIPFPIRELFEERLDDFDLVIFDRYSQLGLIPLHYLGNVANYVRDGGAVMLAVGPEYAGVTSLYDTPLADILPAAPTGTLLTQSFTPQPSAVAARHPITAPLIEQGASHWGPWLRATEATTRSGVVLLTGPDQAPLLVVDHVGKGRIGLLLSDTVWLWGKGWEGGGPQQELIRRLAHWLMAEPELEENALLAHLRPATAGTPPDIEVLRRSLDDPQAPLPPLTVTAPDGHSQTLALTPSPTGATARFPAPQTGGWAISDGTQRTMVAVTTSDPLEEQMVVATPDRLRPLADASGGGVFWLSEQPPAITLPAIRRPTASASAMNGGHWLGLRRNGESTLQGLHQTPLLPAPVLALLFLTGMFIAWRREGR</sequence>
<dbReference type="OrthoDB" id="9769144at2"/>
<feature type="transmembrane region" description="Helical" evidence="1">
    <location>
        <begin position="673"/>
        <end position="691"/>
    </location>
</feature>
<evidence type="ECO:0000256" key="1">
    <source>
        <dbReference type="SAM" id="Phobius"/>
    </source>
</evidence>
<keyword evidence="1" id="KW-0472">Membrane</keyword>
<evidence type="ECO:0000313" key="3">
    <source>
        <dbReference type="Proteomes" id="UP000185678"/>
    </source>
</evidence>
<dbReference type="Gene3D" id="3.40.50.880">
    <property type="match status" value="1"/>
</dbReference>
<reference evidence="2 3" key="1">
    <citation type="submission" date="2017-01" db="EMBL/GenBank/DDBJ databases">
        <authorList>
            <person name="Mah S.A."/>
            <person name="Swanson W.J."/>
            <person name="Moy G.W."/>
            <person name="Vacquier V.D."/>
        </authorList>
    </citation>
    <scope>NUCLEOTIDE SEQUENCE [LARGE SCALE GENOMIC DNA]</scope>
    <source>
        <strain evidence="2 3">DSM 11589</strain>
    </source>
</reference>
<keyword evidence="1" id="KW-1133">Transmembrane helix</keyword>
<name>A0A1N7PZH3_9PROT</name>
<dbReference type="Proteomes" id="UP000185678">
    <property type="component" value="Unassembled WGS sequence"/>
</dbReference>
<accession>A0A1N7PZH3</accession>
<evidence type="ECO:0000313" key="2">
    <source>
        <dbReference type="EMBL" id="SIT16043.1"/>
    </source>
</evidence>
<gene>
    <name evidence="2" type="ORF">SAMN05421779_10918</name>
</gene>
<dbReference type="AlphaFoldDB" id="A0A1N7PZH3"/>
<keyword evidence="3" id="KW-1185">Reference proteome</keyword>